<dbReference type="PANTHER" id="PTHR12304:SF4">
    <property type="entry name" value="URIDINE NUCLEOSIDASE"/>
    <property type="match status" value="1"/>
</dbReference>
<evidence type="ECO:0000313" key="5">
    <source>
        <dbReference type="EMBL" id="MCF1750579.1"/>
    </source>
</evidence>
<dbReference type="InterPro" id="IPR023186">
    <property type="entry name" value="IUNH"/>
</dbReference>
<dbReference type="Gene3D" id="3.90.245.10">
    <property type="entry name" value="Ribonucleoside hydrolase-like"/>
    <property type="match status" value="1"/>
</dbReference>
<dbReference type="InterPro" id="IPR036452">
    <property type="entry name" value="Ribo_hydro-like"/>
</dbReference>
<organism evidence="5 6">
    <name type="scientific">Mariniradius sediminis</name>
    <dbReference type="NCBI Taxonomy" id="2909237"/>
    <lineage>
        <taxon>Bacteria</taxon>
        <taxon>Pseudomonadati</taxon>
        <taxon>Bacteroidota</taxon>
        <taxon>Cytophagia</taxon>
        <taxon>Cytophagales</taxon>
        <taxon>Cyclobacteriaceae</taxon>
        <taxon>Mariniradius</taxon>
    </lineage>
</organism>
<dbReference type="EMBL" id="JAKEVZ010000003">
    <property type="protein sequence ID" value="MCF1750579.1"/>
    <property type="molecule type" value="Genomic_DNA"/>
</dbReference>
<dbReference type="InterPro" id="IPR001910">
    <property type="entry name" value="Inosine/uridine_hydrolase_dom"/>
</dbReference>
<feature type="domain" description="Inosine/uridine-preferring nucleoside hydrolase" evidence="4">
    <location>
        <begin position="23"/>
        <end position="269"/>
    </location>
</feature>
<dbReference type="SUPFAM" id="SSF53590">
    <property type="entry name" value="Nucleoside hydrolase"/>
    <property type="match status" value="1"/>
</dbReference>
<name>A0ABS9BR89_9BACT</name>
<evidence type="ECO:0000256" key="3">
    <source>
        <dbReference type="SAM" id="SignalP"/>
    </source>
</evidence>
<keyword evidence="3" id="KW-0732">Signal</keyword>
<dbReference type="Pfam" id="PF01156">
    <property type="entry name" value="IU_nuc_hydro"/>
    <property type="match status" value="1"/>
</dbReference>
<keyword evidence="6" id="KW-1185">Reference proteome</keyword>
<feature type="chain" id="PRO_5047253266" evidence="3">
    <location>
        <begin position="19"/>
        <end position="306"/>
    </location>
</feature>
<proteinExistence type="predicted"/>
<feature type="signal peptide" evidence="3">
    <location>
        <begin position="1"/>
        <end position="18"/>
    </location>
</feature>
<dbReference type="RefSeq" id="WP_234860665.1">
    <property type="nucleotide sequence ID" value="NZ_JAKEVZ010000003.1"/>
</dbReference>
<gene>
    <name evidence="5" type="ORF">L0U89_05800</name>
</gene>
<dbReference type="Proteomes" id="UP001201449">
    <property type="component" value="Unassembled WGS sequence"/>
</dbReference>
<protein>
    <submittedName>
        <fullName evidence="5">Nucleoside hydrolase</fullName>
    </submittedName>
</protein>
<keyword evidence="2" id="KW-0326">Glycosidase</keyword>
<reference evidence="5 6" key="1">
    <citation type="submission" date="2022-01" db="EMBL/GenBank/DDBJ databases">
        <title>Mariniradius saccharolyticus sp. nov., isolated from sediment of a river.</title>
        <authorList>
            <person name="Liu H."/>
        </authorList>
    </citation>
    <scope>NUCLEOTIDE SEQUENCE [LARGE SCALE GENOMIC DNA]</scope>
    <source>
        <strain evidence="5 6">RY-2</strain>
    </source>
</reference>
<evidence type="ECO:0000259" key="4">
    <source>
        <dbReference type="Pfam" id="PF01156"/>
    </source>
</evidence>
<keyword evidence="1 5" id="KW-0378">Hydrolase</keyword>
<evidence type="ECO:0000256" key="2">
    <source>
        <dbReference type="ARBA" id="ARBA00023295"/>
    </source>
</evidence>
<dbReference type="PANTHER" id="PTHR12304">
    <property type="entry name" value="INOSINE-URIDINE PREFERRING NUCLEOSIDE HYDROLASE"/>
    <property type="match status" value="1"/>
</dbReference>
<accession>A0ABS9BR89</accession>
<sequence>MRSSILIAALLLPFSLFAQKQKVWLDSDTGNEMDDLYAIVRLLKAESIEVVGLSSAHFNNPDLLVFEKWNAYDTKNLRTLEDSQRLNEEILAAMGLSQLPHPKGADRQIGRAWGGQEPRDSPAARAIIALVKSLPDGEKLDVLTLGALTNIASAIILAPEILPKIRVYSLGAKYNLGTRAWSKNEFNIRNDLNAFDYLLDLQGLDFTVMPLETAFPLQYDRDDTYARLNEKIPVEHILENRWREQNPQDKTRVMWDLALVQAYLLPQYAEVLTVNSPPENKTITVKIFSKINKEALVDDFWISLRK</sequence>
<dbReference type="GO" id="GO:0016787">
    <property type="term" value="F:hydrolase activity"/>
    <property type="evidence" value="ECO:0007669"/>
    <property type="project" value="UniProtKB-KW"/>
</dbReference>
<evidence type="ECO:0000256" key="1">
    <source>
        <dbReference type="ARBA" id="ARBA00022801"/>
    </source>
</evidence>
<comment type="caution">
    <text evidence="5">The sequence shown here is derived from an EMBL/GenBank/DDBJ whole genome shotgun (WGS) entry which is preliminary data.</text>
</comment>
<evidence type="ECO:0000313" key="6">
    <source>
        <dbReference type="Proteomes" id="UP001201449"/>
    </source>
</evidence>